<keyword evidence="4" id="KW-1185">Reference proteome</keyword>
<evidence type="ECO:0000313" key="3">
    <source>
        <dbReference type="EMBL" id="GMR30675.1"/>
    </source>
</evidence>
<dbReference type="AlphaFoldDB" id="A0AAN4Z4S1"/>
<name>A0AAN4Z4S1_9BILA</name>
<keyword evidence="2" id="KW-0472">Membrane</keyword>
<proteinExistence type="predicted"/>
<keyword evidence="2" id="KW-1133">Transmembrane helix</keyword>
<feature type="non-terminal residue" evidence="3">
    <location>
        <position position="1"/>
    </location>
</feature>
<dbReference type="EMBL" id="BTRK01000001">
    <property type="protein sequence ID" value="GMR30675.1"/>
    <property type="molecule type" value="Genomic_DNA"/>
</dbReference>
<gene>
    <name evidence="3" type="ORF">PMAYCL1PPCAC_00870</name>
</gene>
<dbReference type="Proteomes" id="UP001328107">
    <property type="component" value="Unassembled WGS sequence"/>
</dbReference>
<feature type="non-terminal residue" evidence="3">
    <location>
        <position position="155"/>
    </location>
</feature>
<evidence type="ECO:0000256" key="2">
    <source>
        <dbReference type="SAM" id="Phobius"/>
    </source>
</evidence>
<feature type="compositionally biased region" description="Low complexity" evidence="1">
    <location>
        <begin position="87"/>
        <end position="103"/>
    </location>
</feature>
<accession>A0AAN4Z4S1</accession>
<organism evidence="3 4">
    <name type="scientific">Pristionchus mayeri</name>
    <dbReference type="NCBI Taxonomy" id="1317129"/>
    <lineage>
        <taxon>Eukaryota</taxon>
        <taxon>Metazoa</taxon>
        <taxon>Ecdysozoa</taxon>
        <taxon>Nematoda</taxon>
        <taxon>Chromadorea</taxon>
        <taxon>Rhabditida</taxon>
        <taxon>Rhabditina</taxon>
        <taxon>Diplogasteromorpha</taxon>
        <taxon>Diplogasteroidea</taxon>
        <taxon>Neodiplogasteridae</taxon>
        <taxon>Pristionchus</taxon>
    </lineage>
</organism>
<feature type="region of interest" description="Disordered" evidence="1">
    <location>
        <begin position="84"/>
        <end position="103"/>
    </location>
</feature>
<evidence type="ECO:0000256" key="1">
    <source>
        <dbReference type="SAM" id="MobiDB-lite"/>
    </source>
</evidence>
<keyword evidence="2" id="KW-0812">Transmembrane</keyword>
<sequence>LASAYTPLAIRCAQDCVSTGAGLVIRANRESLTVECPDESYQLISQGEEITSGRAKCTRNSEWIEGWTKIAGETSTPLWFECRKRPTPTTKTTTASTTTTTTLRPARVTVPEDRSEKEAGKRKDSGMSPATMFIIGGGVFLVVCILIAVFVGVFV</sequence>
<evidence type="ECO:0000313" key="4">
    <source>
        <dbReference type="Proteomes" id="UP001328107"/>
    </source>
</evidence>
<reference evidence="4" key="1">
    <citation type="submission" date="2022-10" db="EMBL/GenBank/DDBJ databases">
        <title>Genome assembly of Pristionchus species.</title>
        <authorList>
            <person name="Yoshida K."/>
            <person name="Sommer R.J."/>
        </authorList>
    </citation>
    <scope>NUCLEOTIDE SEQUENCE [LARGE SCALE GENOMIC DNA]</scope>
    <source>
        <strain evidence="4">RS5460</strain>
    </source>
</reference>
<comment type="caution">
    <text evidence="3">The sequence shown here is derived from an EMBL/GenBank/DDBJ whole genome shotgun (WGS) entry which is preliminary data.</text>
</comment>
<feature type="transmembrane region" description="Helical" evidence="2">
    <location>
        <begin position="130"/>
        <end position="154"/>
    </location>
</feature>
<protein>
    <submittedName>
        <fullName evidence="3">Uncharacterized protein</fullName>
    </submittedName>
</protein>